<feature type="compositionally biased region" description="Acidic residues" evidence="1">
    <location>
        <begin position="173"/>
        <end position="185"/>
    </location>
</feature>
<organism evidence="3 4">
    <name type="scientific">Cetraspora pellucida</name>
    <dbReference type="NCBI Taxonomy" id="1433469"/>
    <lineage>
        <taxon>Eukaryota</taxon>
        <taxon>Fungi</taxon>
        <taxon>Fungi incertae sedis</taxon>
        <taxon>Mucoromycota</taxon>
        <taxon>Glomeromycotina</taxon>
        <taxon>Glomeromycetes</taxon>
        <taxon>Diversisporales</taxon>
        <taxon>Gigasporaceae</taxon>
        <taxon>Cetraspora</taxon>
    </lineage>
</organism>
<feature type="compositionally biased region" description="Acidic residues" evidence="1">
    <location>
        <begin position="44"/>
        <end position="56"/>
    </location>
</feature>
<proteinExistence type="predicted"/>
<dbReference type="InterPro" id="IPR011993">
    <property type="entry name" value="PH-like_dom_sf"/>
</dbReference>
<gene>
    <name evidence="3" type="ORF">CPELLU_LOCUS2014</name>
</gene>
<dbReference type="InterPro" id="IPR001849">
    <property type="entry name" value="PH_domain"/>
</dbReference>
<dbReference type="EMBL" id="CAJVQA010000820">
    <property type="protein sequence ID" value="CAG8491753.1"/>
    <property type="molecule type" value="Genomic_DNA"/>
</dbReference>
<dbReference type="AlphaFoldDB" id="A0A9N8WJF6"/>
<sequence length="411" mass="46413">MAAPVGILRNTNQTQQGKPSTLVAPFSDNSDSEQEGINSADYGQEYETEPEGDLNTEEAQETLQHETLIKSGYLAKKQERRKVGNKNWKRRWFVLRSTKLAYYKSEKEYELLRILDLNDIHTVAEVKLKNRSNVFGIVTPKRTYYVQAGSKRELDEWVDAINKVKKEVQDSELFDDEGSQADAEDMVTKEKKTKRLTSHLKFESSMQALDKQSTKASVNETSAIDIPNSQVQSAEYGEGGNSYVSVSSLTSGGSIPNVSSLPSSPVAAQFSAERKDSSDPTASSEEEEGGFIDVMGEDTTDDSREIQKGYLYKLDRYRTTWKKRWFVLNNTKLAYYKDPKDKRPHLNINLADILDAIETDSLSKSRQYCFKIIAPKRTYICCAPNEKSQVTWLAALQVALTKTKEKLKAES</sequence>
<feature type="region of interest" description="Disordered" evidence="1">
    <location>
        <begin position="207"/>
        <end position="230"/>
    </location>
</feature>
<dbReference type="FunFam" id="2.30.29.30:FF:000286">
    <property type="entry name" value="PH-protein kinase domain containing protein"/>
    <property type="match status" value="2"/>
</dbReference>
<feature type="compositionally biased region" description="Acidic residues" evidence="1">
    <location>
        <begin position="284"/>
        <end position="298"/>
    </location>
</feature>
<feature type="compositionally biased region" description="Polar residues" evidence="1">
    <location>
        <begin position="9"/>
        <end position="19"/>
    </location>
</feature>
<feature type="region of interest" description="Disordered" evidence="1">
    <location>
        <begin position="173"/>
        <end position="194"/>
    </location>
</feature>
<feature type="domain" description="PH" evidence="2">
    <location>
        <begin position="304"/>
        <end position="401"/>
    </location>
</feature>
<keyword evidence="4" id="KW-1185">Reference proteome</keyword>
<feature type="domain" description="PH" evidence="2">
    <location>
        <begin position="67"/>
        <end position="166"/>
    </location>
</feature>
<dbReference type="InterPro" id="IPR051707">
    <property type="entry name" value="PI-Interact_SigTrans_Reg"/>
</dbReference>
<comment type="caution">
    <text evidence="3">The sequence shown here is derived from an EMBL/GenBank/DDBJ whole genome shotgun (WGS) entry which is preliminary data.</text>
</comment>
<dbReference type="Proteomes" id="UP000789759">
    <property type="component" value="Unassembled WGS sequence"/>
</dbReference>
<evidence type="ECO:0000256" key="1">
    <source>
        <dbReference type="SAM" id="MobiDB-lite"/>
    </source>
</evidence>
<reference evidence="3" key="1">
    <citation type="submission" date="2021-06" db="EMBL/GenBank/DDBJ databases">
        <authorList>
            <person name="Kallberg Y."/>
            <person name="Tangrot J."/>
            <person name="Rosling A."/>
        </authorList>
    </citation>
    <scope>NUCLEOTIDE SEQUENCE</scope>
    <source>
        <strain evidence="3">FL966</strain>
    </source>
</reference>
<dbReference type="PROSITE" id="PS50003">
    <property type="entry name" value="PH_DOMAIN"/>
    <property type="match status" value="2"/>
</dbReference>
<evidence type="ECO:0000313" key="4">
    <source>
        <dbReference type="Proteomes" id="UP000789759"/>
    </source>
</evidence>
<dbReference type="Pfam" id="PF00169">
    <property type="entry name" value="PH"/>
    <property type="match status" value="2"/>
</dbReference>
<dbReference type="PANTHER" id="PTHR14336">
    <property type="entry name" value="TANDEM PH DOMAIN CONTAINING PROTEIN"/>
    <property type="match status" value="1"/>
</dbReference>
<dbReference type="Gene3D" id="2.30.29.30">
    <property type="entry name" value="Pleckstrin-homology domain (PH domain)/Phosphotyrosine-binding domain (PTB)"/>
    <property type="match status" value="2"/>
</dbReference>
<dbReference type="SMART" id="SM00233">
    <property type="entry name" value="PH"/>
    <property type="match status" value="2"/>
</dbReference>
<protein>
    <submittedName>
        <fullName evidence="3">5893_t:CDS:1</fullName>
    </submittedName>
</protein>
<dbReference type="OrthoDB" id="2157866at2759"/>
<evidence type="ECO:0000259" key="2">
    <source>
        <dbReference type="PROSITE" id="PS50003"/>
    </source>
</evidence>
<feature type="region of interest" description="Disordered" evidence="1">
    <location>
        <begin position="1"/>
        <end position="56"/>
    </location>
</feature>
<dbReference type="PANTHER" id="PTHR14336:SF8">
    <property type="entry name" value="PROTEIN OPY1"/>
    <property type="match status" value="1"/>
</dbReference>
<feature type="region of interest" description="Disordered" evidence="1">
    <location>
        <begin position="256"/>
        <end position="298"/>
    </location>
</feature>
<dbReference type="SUPFAM" id="SSF50729">
    <property type="entry name" value="PH domain-like"/>
    <property type="match status" value="2"/>
</dbReference>
<evidence type="ECO:0000313" key="3">
    <source>
        <dbReference type="EMBL" id="CAG8491753.1"/>
    </source>
</evidence>
<name>A0A9N8WJF6_9GLOM</name>
<accession>A0A9N8WJF6</accession>